<dbReference type="EMBL" id="CP091521">
    <property type="protein sequence ID" value="XHH49852.1"/>
    <property type="molecule type" value="Genomic_DNA"/>
</dbReference>
<dbReference type="InterPro" id="IPR001708">
    <property type="entry name" value="YidC/ALB3/OXA1/COX18"/>
</dbReference>
<dbReference type="CDD" id="cd20070">
    <property type="entry name" value="5TM_YidC_Alb3"/>
    <property type="match status" value="1"/>
</dbReference>
<evidence type="ECO:0000256" key="5">
    <source>
        <dbReference type="ARBA" id="ARBA00022475"/>
    </source>
</evidence>
<evidence type="ECO:0000256" key="9">
    <source>
        <dbReference type="ARBA" id="ARBA00023136"/>
    </source>
</evidence>
<evidence type="ECO:0000256" key="1">
    <source>
        <dbReference type="ARBA" id="ARBA00004429"/>
    </source>
</evidence>
<sequence length="559" mass="62504">MDFKRMMIVMSLSMLILLGWEAMFPTPKPQPQTAQTQQAAAPKAAAPESPLAATVPVMVETDTVKAVIDEKSGDLRHLTLLKYNAASDESKPFVLLDAAQGHTYVAQSELLDENGNNVLKGVSFTAAQKQYKLNGDKLEVRLTAPETKGLNIEKVYTFHKNSYVVNVRFDVRNGGAAAVKLAPSYRMVRDNKAPEGQGWFMQSYTGPALYTPEGEFQKVSFGDLDDDFETGKDTAEYQRKANGGYIGMIQHYFVSAWLMQPKNGDNLCAAGCQMDVKRRSDNLYGAGVNVAAADVGAGASKTFAANLYAGPQVTALLEQAADNLVLAKDYGRVFIFASPLFFILNFFHGLVGNWGWAIVLLTILVKIVLFPLNDKAYKSMAKMRTVAPKMEALRKKYPNPEDRMALQQAMMQLYRDEKINPLGGCLPMLLQMPIFIGLYWMIFLSVELRQAPWILWVHDLSRPDSWFILPALMMATMWFQTTLNPPPSDPMQAQMMKIMPLIFGVMFFFFPAGLVLYYVVNNLLTIAQQWYINRKFELETANGVVLDKEPPKNAKGKKK</sequence>
<keyword evidence="4 13" id="KW-0813">Transport</keyword>
<dbReference type="KEGG" id="ckh:LVJ77_06045"/>
<evidence type="ECO:0000259" key="15">
    <source>
        <dbReference type="Pfam" id="PF02096"/>
    </source>
</evidence>
<dbReference type="InterPro" id="IPR019998">
    <property type="entry name" value="Membr_insert_YidC"/>
</dbReference>
<feature type="domain" description="Membrane insertase YidC N-terminal" evidence="16">
    <location>
        <begin position="57"/>
        <end position="342"/>
    </location>
</feature>
<keyword evidence="18" id="KW-1185">Reference proteome</keyword>
<dbReference type="InterPro" id="IPR038221">
    <property type="entry name" value="YidC_periplasmic_sf"/>
</dbReference>
<dbReference type="PRINTS" id="PR00701">
    <property type="entry name" value="60KDINNERMP"/>
</dbReference>
<evidence type="ECO:0000256" key="10">
    <source>
        <dbReference type="ARBA" id="ARBA00023186"/>
    </source>
</evidence>
<dbReference type="RefSeq" id="WP_027009987.1">
    <property type="nucleotide sequence ID" value="NZ_CP091521.1"/>
</dbReference>
<comment type="subcellular location">
    <subcellularLocation>
        <location evidence="1">Cell inner membrane</location>
        <topology evidence="1">Multi-pass membrane protein</topology>
    </subcellularLocation>
    <subcellularLocation>
        <location evidence="13">Cell membrane</location>
        <topology evidence="13">Multi-pass membrane protein</topology>
    </subcellularLocation>
</comment>
<gene>
    <name evidence="13 17" type="primary">yidC</name>
    <name evidence="17" type="ORF">LVJ77_06045</name>
</gene>
<feature type="compositionally biased region" description="Low complexity" evidence="14">
    <location>
        <begin position="31"/>
        <end position="47"/>
    </location>
</feature>
<keyword evidence="9 13" id="KW-0472">Membrane</keyword>
<evidence type="ECO:0000256" key="4">
    <source>
        <dbReference type="ARBA" id="ARBA00022448"/>
    </source>
</evidence>
<proteinExistence type="inferred from homology"/>
<evidence type="ECO:0000256" key="3">
    <source>
        <dbReference type="ARBA" id="ARBA00015325"/>
    </source>
</evidence>
<dbReference type="InterPro" id="IPR028053">
    <property type="entry name" value="Membr_insert_YidC_N"/>
</dbReference>
<keyword evidence="7 13" id="KW-0653">Protein transport</keyword>
<dbReference type="InterPro" id="IPR047196">
    <property type="entry name" value="YidC_ALB_C"/>
</dbReference>
<feature type="transmembrane region" description="Helical" evidence="13">
    <location>
        <begin position="425"/>
        <end position="446"/>
    </location>
</feature>
<feature type="domain" description="Membrane insertase YidC/Oxa/ALB C-terminal" evidence="15">
    <location>
        <begin position="354"/>
        <end position="534"/>
    </location>
</feature>
<dbReference type="InterPro" id="IPR028055">
    <property type="entry name" value="YidC/Oxa/ALB_C"/>
</dbReference>
<protein>
    <recommendedName>
        <fullName evidence="3 13">Membrane protein insertase YidC</fullName>
    </recommendedName>
    <alternativeName>
        <fullName evidence="12 13">Foldase YidC</fullName>
    </alternativeName>
    <alternativeName>
        <fullName evidence="11 13">Membrane integrase YidC</fullName>
    </alternativeName>
    <alternativeName>
        <fullName evidence="13">Membrane protein YidC</fullName>
    </alternativeName>
</protein>
<dbReference type="NCBIfam" id="TIGR03593">
    <property type="entry name" value="yidC_nterm"/>
    <property type="match status" value="1"/>
</dbReference>
<keyword evidence="8 13" id="KW-1133">Transmembrane helix</keyword>
<evidence type="ECO:0000256" key="11">
    <source>
        <dbReference type="ARBA" id="ARBA00033245"/>
    </source>
</evidence>
<comment type="subunit">
    <text evidence="13">Interacts with the Sec translocase complex via SecD. Specifically interacts with transmembrane segments of nascent integral membrane proteins during membrane integration.</text>
</comment>
<dbReference type="NCBIfam" id="TIGR03592">
    <property type="entry name" value="yidC_oxa1_cterm"/>
    <property type="match status" value="1"/>
</dbReference>
<keyword evidence="5 13" id="KW-1003">Cell membrane</keyword>
<evidence type="ECO:0000256" key="14">
    <source>
        <dbReference type="SAM" id="MobiDB-lite"/>
    </source>
</evidence>
<organism evidence="17 18">
    <name type="scientific">Conchiformibius kuhniae</name>
    <dbReference type="NCBI Taxonomy" id="211502"/>
    <lineage>
        <taxon>Bacteria</taxon>
        <taxon>Pseudomonadati</taxon>
        <taxon>Pseudomonadota</taxon>
        <taxon>Betaproteobacteria</taxon>
        <taxon>Neisseriales</taxon>
        <taxon>Neisseriaceae</taxon>
        <taxon>Conchiformibius</taxon>
    </lineage>
</organism>
<accession>A0ABD8B764</accession>
<dbReference type="Gene3D" id="2.70.98.90">
    <property type="match status" value="1"/>
</dbReference>
<feature type="transmembrane region" description="Helical" evidence="13">
    <location>
        <begin position="354"/>
        <end position="373"/>
    </location>
</feature>
<keyword evidence="6 13" id="KW-0812">Transmembrane</keyword>
<feature type="transmembrane region" description="Helical" evidence="13">
    <location>
        <begin position="498"/>
        <end position="520"/>
    </location>
</feature>
<dbReference type="HAMAP" id="MF_01810">
    <property type="entry name" value="YidC_type1"/>
    <property type="match status" value="1"/>
</dbReference>
<dbReference type="Proteomes" id="UP000831534">
    <property type="component" value="Chromosome"/>
</dbReference>
<evidence type="ECO:0000256" key="8">
    <source>
        <dbReference type="ARBA" id="ARBA00022989"/>
    </source>
</evidence>
<evidence type="ECO:0000313" key="18">
    <source>
        <dbReference type="Proteomes" id="UP000831534"/>
    </source>
</evidence>
<dbReference type="Pfam" id="PF14849">
    <property type="entry name" value="YidC_periplas"/>
    <property type="match status" value="1"/>
</dbReference>
<evidence type="ECO:0000256" key="12">
    <source>
        <dbReference type="ARBA" id="ARBA00033342"/>
    </source>
</evidence>
<name>A0ABD8B764_9NEIS</name>
<dbReference type="PRINTS" id="PR01900">
    <property type="entry name" value="YIDCPROTEIN"/>
</dbReference>
<dbReference type="GO" id="GO:0051205">
    <property type="term" value="P:protein insertion into membrane"/>
    <property type="evidence" value="ECO:0007669"/>
    <property type="project" value="UniProtKB-ARBA"/>
</dbReference>
<comment type="caution">
    <text evidence="13">Lacks conserved residue(s) required for the propagation of feature annotation.</text>
</comment>
<keyword evidence="10 13" id="KW-0143">Chaperone</keyword>
<comment type="function">
    <text evidence="13">Required for the insertion and/or proper folding and/or complex formation of integral membrane proteins into the membrane. Involved in integration of membrane proteins that insert both dependently and independently of the Sec translocase complex, as well as at least some lipoproteins. Aids folding of multispanning membrane proteins.</text>
</comment>
<dbReference type="PANTHER" id="PTHR12428">
    <property type="entry name" value="OXA1"/>
    <property type="match status" value="1"/>
</dbReference>
<comment type="similarity">
    <text evidence="2 13">Belongs to the OXA1/ALB3/YidC family. Type 1 subfamily.</text>
</comment>
<evidence type="ECO:0000256" key="13">
    <source>
        <dbReference type="HAMAP-Rule" id="MF_01810"/>
    </source>
</evidence>
<evidence type="ECO:0000256" key="2">
    <source>
        <dbReference type="ARBA" id="ARBA00010527"/>
    </source>
</evidence>
<dbReference type="Pfam" id="PF02096">
    <property type="entry name" value="60KD_IMP"/>
    <property type="match status" value="1"/>
</dbReference>
<evidence type="ECO:0000313" key="17">
    <source>
        <dbReference type="EMBL" id="XHH49852.1"/>
    </source>
</evidence>
<dbReference type="NCBIfam" id="NF002352">
    <property type="entry name" value="PRK01318.1-3"/>
    <property type="match status" value="1"/>
</dbReference>
<evidence type="ECO:0000256" key="6">
    <source>
        <dbReference type="ARBA" id="ARBA00022692"/>
    </source>
</evidence>
<dbReference type="GO" id="GO:0005886">
    <property type="term" value="C:plasma membrane"/>
    <property type="evidence" value="ECO:0007669"/>
    <property type="project" value="UniProtKB-SubCell"/>
</dbReference>
<evidence type="ECO:0000256" key="7">
    <source>
        <dbReference type="ARBA" id="ARBA00022927"/>
    </source>
</evidence>
<dbReference type="CDD" id="cd19961">
    <property type="entry name" value="EcYidC-like_peri"/>
    <property type="match status" value="1"/>
</dbReference>
<dbReference type="GO" id="GO:0015031">
    <property type="term" value="P:protein transport"/>
    <property type="evidence" value="ECO:0007669"/>
    <property type="project" value="UniProtKB-KW"/>
</dbReference>
<dbReference type="PANTHER" id="PTHR12428:SF65">
    <property type="entry name" value="CYTOCHROME C OXIDASE ASSEMBLY PROTEIN COX18, MITOCHONDRIAL"/>
    <property type="match status" value="1"/>
</dbReference>
<dbReference type="AlphaFoldDB" id="A0ABD8B764"/>
<evidence type="ECO:0000259" key="16">
    <source>
        <dbReference type="Pfam" id="PF14849"/>
    </source>
</evidence>
<reference evidence="17 18" key="1">
    <citation type="journal article" date="2022" name="Res Sq">
        <title>Evolution of multicellular longitudinally dividing oral cavity symbionts (Neisseriaceae).</title>
        <authorList>
            <person name="Nyongesa S."/>
            <person name="Weber P."/>
            <person name="Bernet E."/>
            <person name="Pullido F."/>
            <person name="Nieckarz M."/>
            <person name="Delaby M."/>
            <person name="Nieves C."/>
            <person name="Viehboeck T."/>
            <person name="Krause N."/>
            <person name="Rivera-Millot A."/>
            <person name="Nakamura A."/>
            <person name="Vischer N."/>
            <person name="VanNieuwenhze M."/>
            <person name="Brun Y."/>
            <person name="Cava F."/>
            <person name="Bulgheresi S."/>
            <person name="Veyrier F."/>
        </authorList>
    </citation>
    <scope>NUCLEOTIDE SEQUENCE [LARGE SCALE GENOMIC DNA]</scope>
    <source>
        <strain evidence="17 18">17694</strain>
    </source>
</reference>
<feature type="region of interest" description="Disordered" evidence="14">
    <location>
        <begin position="28"/>
        <end position="47"/>
    </location>
</feature>